<protein>
    <submittedName>
        <fullName evidence="1">Uncharacterized protein</fullName>
    </submittedName>
</protein>
<sequence>MYASRTLKGEYDGELGDFIICALEMLDIIGQARSSTPIFPKYNTNNSSLSWSKSLLQAGIMPTERYMYYAAYNIAMNVSYDMLAREDLRKVRV</sequence>
<dbReference type="EMBL" id="KI395026">
    <property type="protein sequence ID" value="ERM99331.1"/>
    <property type="molecule type" value="Genomic_DNA"/>
</dbReference>
<dbReference type="Gramene" id="ERM99331">
    <property type="protein sequence ID" value="ERM99331"/>
    <property type="gene ID" value="AMTR_s00108p00099500"/>
</dbReference>
<evidence type="ECO:0000313" key="2">
    <source>
        <dbReference type="Proteomes" id="UP000017836"/>
    </source>
</evidence>
<dbReference type="AlphaFoldDB" id="W1NQV7"/>
<dbReference type="Proteomes" id="UP000017836">
    <property type="component" value="Unassembled WGS sequence"/>
</dbReference>
<keyword evidence="2" id="KW-1185">Reference proteome</keyword>
<evidence type="ECO:0000313" key="1">
    <source>
        <dbReference type="EMBL" id="ERM99331.1"/>
    </source>
</evidence>
<gene>
    <name evidence="1" type="ORF">AMTR_s00108p00099500</name>
</gene>
<proteinExistence type="predicted"/>
<reference evidence="2" key="1">
    <citation type="journal article" date="2013" name="Science">
        <title>The Amborella genome and the evolution of flowering plants.</title>
        <authorList>
            <consortium name="Amborella Genome Project"/>
        </authorList>
    </citation>
    <scope>NUCLEOTIDE SEQUENCE [LARGE SCALE GENOMIC DNA]</scope>
</reference>
<dbReference type="HOGENOM" id="CLU_2402642_0_0_1"/>
<accession>W1NQV7</accession>
<name>W1NQV7_AMBTC</name>
<organism evidence="1 2">
    <name type="scientific">Amborella trichopoda</name>
    <dbReference type="NCBI Taxonomy" id="13333"/>
    <lineage>
        <taxon>Eukaryota</taxon>
        <taxon>Viridiplantae</taxon>
        <taxon>Streptophyta</taxon>
        <taxon>Embryophyta</taxon>
        <taxon>Tracheophyta</taxon>
        <taxon>Spermatophyta</taxon>
        <taxon>Magnoliopsida</taxon>
        <taxon>Amborellales</taxon>
        <taxon>Amborellaceae</taxon>
        <taxon>Amborella</taxon>
    </lineage>
</organism>